<evidence type="ECO:0000313" key="1">
    <source>
        <dbReference type="EMBL" id="SFJ48850.1"/>
    </source>
</evidence>
<name>A0A1I3RS19_9FLAO</name>
<keyword evidence="2" id="KW-1185">Reference proteome</keyword>
<sequence>MKKILSLLVVSILLASCGTKNEESYFIPKDAVGVMYINLKSLSDKSKDLDINNLNINTLIKEKAPKEIKDFVSEFMTSENLNNTFRKEFILGFGSIKRLSGFGGLALPIKDASAFETFITPMLNKIPNLEKETNVGKDNNFTIYSTKELAIGWNNKTALIIGAKNYAAAELIDLTNLDRQETILATNYFDNFFDTNQDIGLHITSSPLGDALDGILSAFAGMNINLENNNLSYYSTFEDDNVHSATKLKLNNDIKSLVGYDKWMTTSYDKKLLNVLPSNPVMLTKLSVDTETIYEHILSLKDNKSLPISVREELKKNTKRANRELEKDLGMDTQDFSKIFTGTVILTADKNDSPEKKSPNIYTAIAIKDKAKFDRFFNAIKEKKSRIKEISKNYYQLEEDILMVVTDDLIFITNDGNKADEVKNSGKLAKNLSDFKHIDKLSHSLYFYSKGDFNSIVSKLYQTSQYDRSSRYTSFDNYDDFNSFSRGRKKNPIDNITDKSAELYEKYFEENHFYMDINGAESFITTKGDKNSLIQTILYGDEIAKLTSEKN</sequence>
<accession>A0A1I3RS19</accession>
<reference evidence="2" key="1">
    <citation type="submission" date="2016-10" db="EMBL/GenBank/DDBJ databases">
        <authorList>
            <person name="Varghese N."/>
            <person name="Submissions S."/>
        </authorList>
    </citation>
    <scope>NUCLEOTIDE SEQUENCE [LARGE SCALE GENOMIC DNA]</scope>
    <source>
        <strain evidence="2">DSM 28881</strain>
    </source>
</reference>
<dbReference type="Proteomes" id="UP000199559">
    <property type="component" value="Unassembled WGS sequence"/>
</dbReference>
<protein>
    <recommendedName>
        <fullName evidence="3">DUF4836 domain-containing protein</fullName>
    </recommendedName>
</protein>
<dbReference type="EMBL" id="FORM01000008">
    <property type="protein sequence ID" value="SFJ48850.1"/>
    <property type="molecule type" value="Genomic_DNA"/>
</dbReference>
<evidence type="ECO:0000313" key="2">
    <source>
        <dbReference type="Proteomes" id="UP000199559"/>
    </source>
</evidence>
<dbReference type="STRING" id="1144750.SAMN05443431_108110"/>
<organism evidence="1 2">
    <name type="scientific">Olleya namhaensis</name>
    <dbReference type="NCBI Taxonomy" id="1144750"/>
    <lineage>
        <taxon>Bacteria</taxon>
        <taxon>Pseudomonadati</taxon>
        <taxon>Bacteroidota</taxon>
        <taxon>Flavobacteriia</taxon>
        <taxon>Flavobacteriales</taxon>
        <taxon>Flavobacteriaceae</taxon>
    </lineage>
</organism>
<proteinExistence type="predicted"/>
<dbReference type="RefSeq" id="WP_090841382.1">
    <property type="nucleotide sequence ID" value="NZ_FORM01000008.1"/>
</dbReference>
<gene>
    <name evidence="1" type="ORF">SAMN05443431_108110</name>
</gene>
<evidence type="ECO:0008006" key="3">
    <source>
        <dbReference type="Google" id="ProtNLM"/>
    </source>
</evidence>
<dbReference type="PROSITE" id="PS51257">
    <property type="entry name" value="PROKAR_LIPOPROTEIN"/>
    <property type="match status" value="1"/>
</dbReference>
<dbReference type="AlphaFoldDB" id="A0A1I3RS19"/>